<organism evidence="3 4">
    <name type="scientific">Ectocarpus siliculosus</name>
    <name type="common">Brown alga</name>
    <name type="synonym">Conferva siliculosa</name>
    <dbReference type="NCBI Taxonomy" id="2880"/>
    <lineage>
        <taxon>Eukaryota</taxon>
        <taxon>Sar</taxon>
        <taxon>Stramenopiles</taxon>
        <taxon>Ochrophyta</taxon>
        <taxon>PX clade</taxon>
        <taxon>Phaeophyceae</taxon>
        <taxon>Ectocarpales</taxon>
        <taxon>Ectocarpaceae</taxon>
        <taxon>Ectocarpus</taxon>
    </lineage>
</organism>
<feature type="region of interest" description="Disordered" evidence="1">
    <location>
        <begin position="396"/>
        <end position="431"/>
    </location>
</feature>
<proteinExistence type="predicted"/>
<feature type="region of interest" description="Disordered" evidence="1">
    <location>
        <begin position="1042"/>
        <end position="1073"/>
    </location>
</feature>
<feature type="region of interest" description="Disordered" evidence="1">
    <location>
        <begin position="883"/>
        <end position="905"/>
    </location>
</feature>
<evidence type="ECO:0000256" key="1">
    <source>
        <dbReference type="SAM" id="MobiDB-lite"/>
    </source>
</evidence>
<feature type="region of interest" description="Disordered" evidence="1">
    <location>
        <begin position="274"/>
        <end position="341"/>
    </location>
</feature>
<evidence type="ECO:0000259" key="2">
    <source>
        <dbReference type="Pfam" id="PF19704"/>
    </source>
</evidence>
<feature type="compositionally biased region" description="Basic and acidic residues" evidence="1">
    <location>
        <begin position="137"/>
        <end position="146"/>
    </location>
</feature>
<feature type="compositionally biased region" description="Gly residues" evidence="1">
    <location>
        <begin position="281"/>
        <end position="293"/>
    </location>
</feature>
<dbReference type="EMBL" id="FN649734">
    <property type="protein sequence ID" value="CBN79645.1"/>
    <property type="molecule type" value="Genomic_DNA"/>
</dbReference>
<dbReference type="InParanoid" id="D8LKP6"/>
<dbReference type="GO" id="GO:0000723">
    <property type="term" value="P:telomere maintenance"/>
    <property type="evidence" value="ECO:0007669"/>
    <property type="project" value="TreeGrafter"/>
</dbReference>
<feature type="domain" description="DNA-dependent protein kinase catalytic subunit CC5" evidence="2">
    <location>
        <begin position="32"/>
        <end position="125"/>
    </location>
</feature>
<feature type="compositionally biased region" description="Gly residues" evidence="1">
    <location>
        <begin position="404"/>
        <end position="415"/>
    </location>
</feature>
<dbReference type="GO" id="GO:0005634">
    <property type="term" value="C:nucleus"/>
    <property type="evidence" value="ECO:0007669"/>
    <property type="project" value="TreeGrafter"/>
</dbReference>
<dbReference type="Proteomes" id="UP000002630">
    <property type="component" value="Linkage Group LG09"/>
</dbReference>
<feature type="compositionally biased region" description="Low complexity" evidence="1">
    <location>
        <begin position="649"/>
        <end position="659"/>
    </location>
</feature>
<dbReference type="EMBL" id="FN648489">
    <property type="protein sequence ID" value="CBN79645.1"/>
    <property type="molecule type" value="Genomic_DNA"/>
</dbReference>
<dbReference type="GO" id="GO:0006303">
    <property type="term" value="P:double-strand break repair via nonhomologous end joining"/>
    <property type="evidence" value="ECO:0007669"/>
    <property type="project" value="InterPro"/>
</dbReference>
<feature type="compositionally biased region" description="Low complexity" evidence="1">
    <location>
        <begin position="314"/>
        <end position="336"/>
    </location>
</feature>
<accession>D8LKP6</accession>
<feature type="region of interest" description="Disordered" evidence="1">
    <location>
        <begin position="127"/>
        <end position="146"/>
    </location>
</feature>
<dbReference type="PANTHER" id="PTHR11139:SF68">
    <property type="entry name" value="DNA-DEPENDENT PROTEIN KINASE CATALYTIC SUBUNIT"/>
    <property type="match status" value="1"/>
</dbReference>
<feature type="compositionally biased region" description="Low complexity" evidence="1">
    <location>
        <begin position="669"/>
        <end position="679"/>
    </location>
</feature>
<dbReference type="GO" id="GO:0004674">
    <property type="term" value="F:protein serine/threonine kinase activity"/>
    <property type="evidence" value="ECO:0007669"/>
    <property type="project" value="TreeGrafter"/>
</dbReference>
<feature type="region of interest" description="Disordered" evidence="1">
    <location>
        <begin position="504"/>
        <end position="527"/>
    </location>
</feature>
<feature type="compositionally biased region" description="Gly residues" evidence="1">
    <location>
        <begin position="12"/>
        <end position="31"/>
    </location>
</feature>
<dbReference type="InterPro" id="IPR050517">
    <property type="entry name" value="DDR_Repair_Kinase"/>
</dbReference>
<feature type="compositionally biased region" description="Polar residues" evidence="1">
    <location>
        <begin position="1047"/>
        <end position="1069"/>
    </location>
</feature>
<dbReference type="STRING" id="2880.D8LKP6"/>
<protein>
    <recommendedName>
        <fullName evidence="2">DNA-dependent protein kinase catalytic subunit CC5 domain-containing protein</fullName>
    </recommendedName>
</protein>
<feature type="region of interest" description="Disordered" evidence="1">
    <location>
        <begin position="636"/>
        <end position="679"/>
    </location>
</feature>
<evidence type="ECO:0000313" key="3">
    <source>
        <dbReference type="EMBL" id="CBN79645.1"/>
    </source>
</evidence>
<dbReference type="InterPro" id="IPR045581">
    <property type="entry name" value="DNAPKcs_CC5"/>
</dbReference>
<dbReference type="Pfam" id="PF19704">
    <property type="entry name" value="DNAPKcs_CC5"/>
    <property type="match status" value="1"/>
</dbReference>
<keyword evidence="4" id="KW-1185">Reference proteome</keyword>
<dbReference type="PANTHER" id="PTHR11139">
    <property type="entry name" value="ATAXIA TELANGIECTASIA MUTATED ATM -RELATED"/>
    <property type="match status" value="1"/>
</dbReference>
<feature type="region of interest" description="Disordered" evidence="1">
    <location>
        <begin position="1"/>
        <end position="40"/>
    </location>
</feature>
<sequence>MPPPAPRAPGTRGSGPRGGGGGVSSQAGGVGRRFWRTSGGSVSSIAKGETYAMQKRMAAKRARDKTTRAKRAVIYRKYRDGELPDIMIKLGDVLRPLQHLSMLDGGIAREVFVQIFKEVYAGFGGSARNPSASQPADKARTQPELDDEIQREASVGEGRRAVSVLLQRMLSAARYAVAGGGCSVIVVVGGPSFVPALPCFFCLSPYFLAAFSLSVLSRLSLFPPLPSGYSRQQTTLTNPTETKYALASFHKRHDTDVVACLHAACRATATAVVNPPYTDSGDGGDGGGGGGSGRSSSSSLQQREQRGQHHKGRIIPSSSSSSSTAATGRRARIATAEEPIEEVTVEGGDAISLSPDLVANTALSSLNVHSGILLLEESIMRIGKERAAVAAATDAVATTSGGATASGGGGGGGGGGRRRRRGSGGGDEKNVHVVDVEKGQQDAWLQLSKLYASLGERDALVGVAARASKSEGTRQALEAELSGEYDVALRMYKKLLDRYDTRFEKETDTQDSSAARGMDEEGVEGASEAELRAWDMHQLECMRQLGQWKTLRGEVVAMVSEGVEGEDEIGGEEYGDDARGSAECQRRLWGADPSQRDDVLPFFVWSIVHDHRRSEIALNAFLDAIVDPEAPSLRLTDSSWGGGEGGTAGESSSLALRSGAEGGGGGSTSSGSSSSSSPSASTCTRMAWLETNMPAELAKAFLLGNQLGRAHQCVARCYDRFHEKWAGLHPCADSARRDQLRGLQLVVEVEDFLSFYDKKGTTTSTSTSSLASSSKGAVAVGLGGRLNRLLDKWSRQTPSQALDPVTSWTAMLAHRQDCFKAIEIDLEEAELPEKQRVALRRDMLKHTGDLSIVAAGAATAQGVHSVAGKLIKSYADIKDSAGRLGTASDKQGQAPPTRGTDGDDNWDLQLTLTAVELNRVRLERLRLAGNRTGADLARKQADYVARTLKVLGGCISQQQQAIGKRASGGSRGWGEGEGWETQGAEAHETRLRLLTLQGQWLETKGLLLAENNSSGGGQEEEAAESFCASLASLEKATELGDGLTVRPTGSKQSPTPGSSTGNASGTTPTPGAVEATGEAMLRLAKLCDAMSAGDSTMSGVGGRGREDLAALAVKEYLRAMAVGSAGARHSFPRVLYLAGKFSKARAAFADGASAVPEWAFLRWISQMLGVTGREEGPVVIQASAAARNGEGGAGADDDGRRLSRLTALTADPSAEAFAEALRGLHHPEMRFSDGMKRVCGLLNKSQKDLARVAYRKLRNDCLVTTGRKTGDDKVGSYNREFAKKHIRELDKAMGKDGELLNEREARRFLFQGRKWQLEVKKSSRLKLSGFSTWMSDFDSNRHKLEVPGQYGGMSAAPPRVSLHSRIVRHERALFVSVQAPGIESSPLVFRARKMFGFHSPWHGNGNVSRVGSGPRFSPPILEDFRLRSTLDWRVVSSKRLRATLTLGPSATFLLP</sequence>
<gene>
    <name evidence="3" type="ORF">Esi_0301_0023</name>
</gene>
<dbReference type="eggNOG" id="KOG0891">
    <property type="taxonomic scope" value="Eukaryota"/>
</dbReference>
<evidence type="ECO:0000313" key="4">
    <source>
        <dbReference type="Proteomes" id="UP000002630"/>
    </source>
</evidence>
<dbReference type="OrthoDB" id="381190at2759"/>
<name>D8LKP6_ECTSI</name>
<reference evidence="3 4" key="1">
    <citation type="journal article" date="2010" name="Nature">
        <title>The Ectocarpus genome and the independent evolution of multicellularity in brown algae.</title>
        <authorList>
            <person name="Cock J.M."/>
            <person name="Sterck L."/>
            <person name="Rouze P."/>
            <person name="Scornet D."/>
            <person name="Allen A.E."/>
            <person name="Amoutzias G."/>
            <person name="Anthouard V."/>
            <person name="Artiguenave F."/>
            <person name="Aury J.M."/>
            <person name="Badger J.H."/>
            <person name="Beszteri B."/>
            <person name="Billiau K."/>
            <person name="Bonnet E."/>
            <person name="Bothwell J.H."/>
            <person name="Bowler C."/>
            <person name="Boyen C."/>
            <person name="Brownlee C."/>
            <person name="Carrano C.J."/>
            <person name="Charrier B."/>
            <person name="Cho G.Y."/>
            <person name="Coelho S.M."/>
            <person name="Collen J."/>
            <person name="Corre E."/>
            <person name="Da Silva C."/>
            <person name="Delage L."/>
            <person name="Delaroque N."/>
            <person name="Dittami S.M."/>
            <person name="Doulbeau S."/>
            <person name="Elias M."/>
            <person name="Farnham G."/>
            <person name="Gachon C.M."/>
            <person name="Gschloessl B."/>
            <person name="Heesch S."/>
            <person name="Jabbari K."/>
            <person name="Jubin C."/>
            <person name="Kawai H."/>
            <person name="Kimura K."/>
            <person name="Kloareg B."/>
            <person name="Kupper F.C."/>
            <person name="Lang D."/>
            <person name="Le Bail A."/>
            <person name="Leblanc C."/>
            <person name="Lerouge P."/>
            <person name="Lohr M."/>
            <person name="Lopez P.J."/>
            <person name="Martens C."/>
            <person name="Maumus F."/>
            <person name="Michel G."/>
            <person name="Miranda-Saavedra D."/>
            <person name="Morales J."/>
            <person name="Moreau H."/>
            <person name="Motomura T."/>
            <person name="Nagasato C."/>
            <person name="Napoli C.A."/>
            <person name="Nelson D.R."/>
            <person name="Nyvall-Collen P."/>
            <person name="Peters A.F."/>
            <person name="Pommier C."/>
            <person name="Potin P."/>
            <person name="Poulain J."/>
            <person name="Quesneville H."/>
            <person name="Read B."/>
            <person name="Rensing S.A."/>
            <person name="Ritter A."/>
            <person name="Rousvoal S."/>
            <person name="Samanta M."/>
            <person name="Samson G."/>
            <person name="Schroeder D.C."/>
            <person name="Segurens B."/>
            <person name="Strittmatter M."/>
            <person name="Tonon T."/>
            <person name="Tregear J.W."/>
            <person name="Valentin K."/>
            <person name="von Dassow P."/>
            <person name="Yamagishi T."/>
            <person name="Van de Peer Y."/>
            <person name="Wincker P."/>
        </authorList>
    </citation>
    <scope>NUCLEOTIDE SEQUENCE [LARGE SCALE GENOMIC DNA]</scope>
    <source>
        <strain evidence="4">Ec32 / CCAP1310/4</strain>
    </source>
</reference>